<sequence>MEYFGTRQLGGFSHAGQILAPATRPWITDLAALCPYEGLQPGNLPEFERDPDWTNWALTDSPKDSSERLNWHVFQDVGTRLLIADRMLMSRVSWQDLDEAGYVYGTEIKIDGKPFRCRLLTGGDTPCDDPYQGATAPNEWDALVGGGGASNAPQPDPANSAAPLSPDHLNAPHNALWNWFGAVSWTAEPVASRTDGRACRGYHGPTYFYINTVNHRHEDIGWRPVLEEVL</sequence>
<dbReference type="Proteomes" id="UP000240418">
    <property type="component" value="Unassembled WGS sequence"/>
</dbReference>
<comment type="caution">
    <text evidence="2">The sequence shown here is derived from an EMBL/GenBank/DDBJ whole genome shotgun (WGS) entry which is preliminary data.</text>
</comment>
<keyword evidence="3" id="KW-1185">Reference proteome</keyword>
<reference evidence="2 3" key="1">
    <citation type="submission" date="2018-03" db="EMBL/GenBank/DDBJ databases">
        <title>Genomic Encyclopedia of Archaeal and Bacterial Type Strains, Phase II (KMG-II): from individual species to whole genera.</title>
        <authorList>
            <person name="Goeker M."/>
        </authorList>
    </citation>
    <scope>NUCLEOTIDE SEQUENCE [LARGE SCALE GENOMIC DNA]</scope>
    <source>
        <strain evidence="2 3">DSM 100673</strain>
    </source>
</reference>
<gene>
    <name evidence="2" type="ORF">CLV88_13312</name>
</gene>
<feature type="region of interest" description="Disordered" evidence="1">
    <location>
        <begin position="145"/>
        <end position="167"/>
    </location>
</feature>
<evidence type="ECO:0000313" key="2">
    <source>
        <dbReference type="EMBL" id="PSL13486.1"/>
    </source>
</evidence>
<evidence type="ECO:0000313" key="3">
    <source>
        <dbReference type="Proteomes" id="UP000240418"/>
    </source>
</evidence>
<organism evidence="2 3">
    <name type="scientific">Shimia abyssi</name>
    <dbReference type="NCBI Taxonomy" id="1662395"/>
    <lineage>
        <taxon>Bacteria</taxon>
        <taxon>Pseudomonadati</taxon>
        <taxon>Pseudomonadota</taxon>
        <taxon>Alphaproteobacteria</taxon>
        <taxon>Rhodobacterales</taxon>
        <taxon>Roseobacteraceae</taxon>
    </lineage>
</organism>
<dbReference type="AlphaFoldDB" id="A0A2P8EVJ5"/>
<name>A0A2P8EVJ5_9RHOB</name>
<accession>A0A2P8EVJ5</accession>
<dbReference type="EMBL" id="PYGJ01000033">
    <property type="protein sequence ID" value="PSL13486.1"/>
    <property type="molecule type" value="Genomic_DNA"/>
</dbReference>
<evidence type="ECO:0000256" key="1">
    <source>
        <dbReference type="SAM" id="MobiDB-lite"/>
    </source>
</evidence>
<protein>
    <submittedName>
        <fullName evidence="2">Uncharacterized protein</fullName>
    </submittedName>
</protein>
<proteinExistence type="predicted"/>